<evidence type="ECO:0000259" key="6">
    <source>
        <dbReference type="Pfam" id="PF04542"/>
    </source>
</evidence>
<dbReference type="InterPro" id="IPR039425">
    <property type="entry name" value="RNA_pol_sigma-70-like"/>
</dbReference>
<dbReference type="SUPFAM" id="SSF88946">
    <property type="entry name" value="Sigma2 domain of RNA polymerase sigma factors"/>
    <property type="match status" value="1"/>
</dbReference>
<dbReference type="NCBIfam" id="TIGR02937">
    <property type="entry name" value="sigma70-ECF"/>
    <property type="match status" value="1"/>
</dbReference>
<evidence type="ECO:0000256" key="3">
    <source>
        <dbReference type="ARBA" id="ARBA00023082"/>
    </source>
</evidence>
<dbReference type="Pfam" id="PF04542">
    <property type="entry name" value="Sigma70_r2"/>
    <property type="match status" value="1"/>
</dbReference>
<dbReference type="SUPFAM" id="SSF88659">
    <property type="entry name" value="Sigma3 and sigma4 domains of RNA polymerase sigma factors"/>
    <property type="match status" value="1"/>
</dbReference>
<accession>A0A7I9VJ72</accession>
<name>A0A7I9VJ72_9BACT</name>
<dbReference type="Gene3D" id="1.10.1740.10">
    <property type="match status" value="1"/>
</dbReference>
<evidence type="ECO:0000256" key="5">
    <source>
        <dbReference type="SAM" id="MobiDB-lite"/>
    </source>
</evidence>
<feature type="region of interest" description="Disordered" evidence="5">
    <location>
        <begin position="115"/>
        <end position="137"/>
    </location>
</feature>
<feature type="domain" description="RNA polymerase sigma factor 70 region 4 type 2" evidence="7">
    <location>
        <begin position="141"/>
        <end position="193"/>
    </location>
</feature>
<organism evidence="8 9">
    <name type="scientific">Anaeromyxobacter diazotrophicus</name>
    <dbReference type="NCBI Taxonomy" id="2590199"/>
    <lineage>
        <taxon>Bacteria</taxon>
        <taxon>Pseudomonadati</taxon>
        <taxon>Myxococcota</taxon>
        <taxon>Myxococcia</taxon>
        <taxon>Myxococcales</taxon>
        <taxon>Cystobacterineae</taxon>
        <taxon>Anaeromyxobacteraceae</taxon>
        <taxon>Anaeromyxobacter</taxon>
    </lineage>
</organism>
<protein>
    <submittedName>
        <fullName evidence="8">RNA polymerase sigma factor</fullName>
    </submittedName>
</protein>
<keyword evidence="2" id="KW-0805">Transcription regulation</keyword>
<dbReference type="GO" id="GO:0016987">
    <property type="term" value="F:sigma factor activity"/>
    <property type="evidence" value="ECO:0007669"/>
    <property type="project" value="UniProtKB-KW"/>
</dbReference>
<dbReference type="AlphaFoldDB" id="A0A7I9VJ72"/>
<dbReference type="GO" id="GO:0003677">
    <property type="term" value="F:DNA binding"/>
    <property type="evidence" value="ECO:0007669"/>
    <property type="project" value="InterPro"/>
</dbReference>
<dbReference type="Gene3D" id="1.10.10.10">
    <property type="entry name" value="Winged helix-like DNA-binding domain superfamily/Winged helix DNA-binding domain"/>
    <property type="match status" value="1"/>
</dbReference>
<evidence type="ECO:0000256" key="2">
    <source>
        <dbReference type="ARBA" id="ARBA00023015"/>
    </source>
</evidence>
<sequence>MDGATHGVGRAEAGRAAGAGALADDELVRRVVAGDRALFEVLMRRHNPRVYHAIRGILRDEAEVEDAMQQTYLLAYAHLADFAGASSFTTWLTRIALHEALGRVRRPTHLVPIGDLDLPEDTVTPPPESPEEHAASREAARYLERCLDRLPPLYRAVVMLRDVDQLTTAEAAEALDVTEETVRVRLHRARLALRRGIAADVARGAALAFPFFAPRCDRVVSRVMAELPPG</sequence>
<comment type="caution">
    <text evidence="8">The sequence shown here is derived from an EMBL/GenBank/DDBJ whole genome shotgun (WGS) entry which is preliminary data.</text>
</comment>
<dbReference type="InterPro" id="IPR013325">
    <property type="entry name" value="RNA_pol_sigma_r2"/>
</dbReference>
<dbReference type="CDD" id="cd06171">
    <property type="entry name" value="Sigma70_r4"/>
    <property type="match status" value="1"/>
</dbReference>
<feature type="domain" description="RNA polymerase sigma-70 region 2" evidence="6">
    <location>
        <begin position="42"/>
        <end position="106"/>
    </location>
</feature>
<proteinExistence type="inferred from homology"/>
<dbReference type="RefSeq" id="WP_176063986.1">
    <property type="nucleotide sequence ID" value="NZ_BJTG01000003.1"/>
</dbReference>
<evidence type="ECO:0000256" key="4">
    <source>
        <dbReference type="ARBA" id="ARBA00023163"/>
    </source>
</evidence>
<evidence type="ECO:0000313" key="9">
    <source>
        <dbReference type="Proteomes" id="UP000503640"/>
    </source>
</evidence>
<evidence type="ECO:0000256" key="1">
    <source>
        <dbReference type="ARBA" id="ARBA00010641"/>
    </source>
</evidence>
<dbReference type="NCBIfam" id="NF008888">
    <property type="entry name" value="PRK11922.1"/>
    <property type="match status" value="1"/>
</dbReference>
<evidence type="ECO:0000313" key="8">
    <source>
        <dbReference type="EMBL" id="GEJ56466.1"/>
    </source>
</evidence>
<dbReference type="InterPro" id="IPR036388">
    <property type="entry name" value="WH-like_DNA-bd_sf"/>
</dbReference>
<reference evidence="9" key="1">
    <citation type="journal article" date="2020" name="Appl. Environ. Microbiol.">
        <title>Diazotrophic Anaeromyxobacter Isolates from Soils.</title>
        <authorList>
            <person name="Masuda Y."/>
            <person name="Yamanaka H."/>
            <person name="Xu Z.X."/>
            <person name="Shiratori Y."/>
            <person name="Aono T."/>
            <person name="Amachi S."/>
            <person name="Senoo K."/>
            <person name="Itoh H."/>
        </authorList>
    </citation>
    <scope>NUCLEOTIDE SEQUENCE [LARGE SCALE GENOMIC DNA]</scope>
    <source>
        <strain evidence="9">R267</strain>
    </source>
</reference>
<dbReference type="PANTHER" id="PTHR43133">
    <property type="entry name" value="RNA POLYMERASE ECF-TYPE SIGMA FACTO"/>
    <property type="match status" value="1"/>
</dbReference>
<keyword evidence="4" id="KW-0804">Transcription</keyword>
<evidence type="ECO:0000259" key="7">
    <source>
        <dbReference type="Pfam" id="PF08281"/>
    </source>
</evidence>
<dbReference type="InterPro" id="IPR013249">
    <property type="entry name" value="RNA_pol_sigma70_r4_t2"/>
</dbReference>
<dbReference type="GO" id="GO:0006352">
    <property type="term" value="P:DNA-templated transcription initiation"/>
    <property type="evidence" value="ECO:0007669"/>
    <property type="project" value="InterPro"/>
</dbReference>
<dbReference type="EMBL" id="BJTG01000003">
    <property type="protein sequence ID" value="GEJ56466.1"/>
    <property type="molecule type" value="Genomic_DNA"/>
</dbReference>
<dbReference type="InterPro" id="IPR007627">
    <property type="entry name" value="RNA_pol_sigma70_r2"/>
</dbReference>
<gene>
    <name evidence="8" type="ORF">AMYX_12070</name>
</gene>
<keyword evidence="3" id="KW-0731">Sigma factor</keyword>
<keyword evidence="9" id="KW-1185">Reference proteome</keyword>
<dbReference type="Proteomes" id="UP000503640">
    <property type="component" value="Unassembled WGS sequence"/>
</dbReference>
<dbReference type="PANTHER" id="PTHR43133:SF51">
    <property type="entry name" value="RNA POLYMERASE SIGMA FACTOR"/>
    <property type="match status" value="1"/>
</dbReference>
<dbReference type="Pfam" id="PF08281">
    <property type="entry name" value="Sigma70_r4_2"/>
    <property type="match status" value="1"/>
</dbReference>
<dbReference type="InterPro" id="IPR013324">
    <property type="entry name" value="RNA_pol_sigma_r3/r4-like"/>
</dbReference>
<dbReference type="InterPro" id="IPR014284">
    <property type="entry name" value="RNA_pol_sigma-70_dom"/>
</dbReference>
<comment type="similarity">
    <text evidence="1">Belongs to the sigma-70 factor family. ECF subfamily.</text>
</comment>